<dbReference type="EMBL" id="JAATHJ010000014">
    <property type="protein sequence ID" value="NJP38003.1"/>
    <property type="molecule type" value="Genomic_DNA"/>
</dbReference>
<name>A0A969TTT8_9BACI</name>
<dbReference type="Gene3D" id="3.60.15.10">
    <property type="entry name" value="Ribonuclease Z/Hydroxyacylglutathione hydrolase-like"/>
    <property type="match status" value="1"/>
</dbReference>
<evidence type="ECO:0000259" key="1">
    <source>
        <dbReference type="SMART" id="SM00849"/>
    </source>
</evidence>
<protein>
    <submittedName>
        <fullName evidence="2">MBL fold metallo-hydrolase</fullName>
    </submittedName>
</protein>
<gene>
    <name evidence="2" type="ORF">HCN83_10460</name>
</gene>
<dbReference type="Proteomes" id="UP000752012">
    <property type="component" value="Unassembled WGS sequence"/>
</dbReference>
<dbReference type="SUPFAM" id="SSF56281">
    <property type="entry name" value="Metallo-hydrolase/oxidoreductase"/>
    <property type="match status" value="1"/>
</dbReference>
<dbReference type="InterPro" id="IPR036866">
    <property type="entry name" value="RibonucZ/Hydroxyglut_hydro"/>
</dbReference>
<dbReference type="RefSeq" id="WP_168007042.1">
    <property type="nucleotide sequence ID" value="NZ_JAATHJ010000014.1"/>
</dbReference>
<dbReference type="SMART" id="SM00849">
    <property type="entry name" value="Lactamase_B"/>
    <property type="match status" value="1"/>
</dbReference>
<accession>A0A969TTT8</accession>
<comment type="caution">
    <text evidence="2">The sequence shown here is derived from an EMBL/GenBank/DDBJ whole genome shotgun (WGS) entry which is preliminary data.</text>
</comment>
<dbReference type="PANTHER" id="PTHR42951">
    <property type="entry name" value="METALLO-BETA-LACTAMASE DOMAIN-CONTAINING"/>
    <property type="match status" value="1"/>
</dbReference>
<keyword evidence="3" id="KW-1185">Reference proteome</keyword>
<evidence type="ECO:0000313" key="2">
    <source>
        <dbReference type="EMBL" id="NJP38003.1"/>
    </source>
</evidence>
<evidence type="ECO:0000313" key="3">
    <source>
        <dbReference type="Proteomes" id="UP000752012"/>
    </source>
</evidence>
<dbReference type="CDD" id="cd07721">
    <property type="entry name" value="yflN-like_MBL-fold"/>
    <property type="match status" value="1"/>
</dbReference>
<dbReference type="Pfam" id="PF00753">
    <property type="entry name" value="Lactamase_B"/>
    <property type="match status" value="1"/>
</dbReference>
<reference evidence="2 3" key="1">
    <citation type="submission" date="2020-03" db="EMBL/GenBank/DDBJ databases">
        <title>Assessment of the enzymatic potential of alkaline-tolerant lipase obtained from Bacillus luteus H11 (technogenic soil) for the bioremediation of saline soils contaminated with petroleum substances.</title>
        <authorList>
            <person name="Kalwasinska A."/>
        </authorList>
    </citation>
    <scope>NUCLEOTIDE SEQUENCE [LARGE SCALE GENOMIC DNA]</scope>
    <source>
        <strain evidence="2 3">H11</strain>
    </source>
</reference>
<proteinExistence type="predicted"/>
<organism evidence="2 3">
    <name type="scientific">Alkalicoccus luteus</name>
    <dbReference type="NCBI Taxonomy" id="1237094"/>
    <lineage>
        <taxon>Bacteria</taxon>
        <taxon>Bacillati</taxon>
        <taxon>Bacillota</taxon>
        <taxon>Bacilli</taxon>
        <taxon>Bacillales</taxon>
        <taxon>Bacillaceae</taxon>
        <taxon>Alkalicoccus</taxon>
    </lineage>
</organism>
<dbReference type="InterPro" id="IPR050855">
    <property type="entry name" value="NDM-1-like"/>
</dbReference>
<dbReference type="PANTHER" id="PTHR42951:SF17">
    <property type="entry name" value="METALLO-BETA-LACTAMASE DOMAIN-CONTAINING PROTEIN"/>
    <property type="match status" value="1"/>
</dbReference>
<dbReference type="AlphaFoldDB" id="A0A969TTT8"/>
<feature type="domain" description="Metallo-beta-lactamase" evidence="1">
    <location>
        <begin position="20"/>
        <end position="199"/>
    </location>
</feature>
<sequence length="219" mass="24361">MKWKHVSDHAGKLEAWVVLKMSAWAVRGDDGIYIVDTGLSFMSPRLLKEAEKLGPVKGILLTHGHLDHVGGLKKLLKKRRLAVYAHEKEIPYAEGSLPYPGRKKPEKIVPAGTLTPLPEEDGELLPIAGLQPVFTPGHTPGHVCYYEPESRVMITGDLFTSKKGQLNRPIPMFTADMDQAIKSADLLREYDIDILSICHGEDVAEGNEALAQYRENMDR</sequence>
<dbReference type="InterPro" id="IPR001279">
    <property type="entry name" value="Metallo-B-lactamas"/>
</dbReference>